<accession>A0A2V0NV51</accession>
<dbReference type="Gene3D" id="2.20.110.10">
    <property type="entry name" value="Histone H3 K4-specific methyltransferase SET7/9 N-terminal domain"/>
    <property type="match status" value="1"/>
</dbReference>
<feature type="region of interest" description="Disordered" evidence="2">
    <location>
        <begin position="1"/>
        <end position="41"/>
    </location>
</feature>
<dbReference type="OrthoDB" id="270720at2759"/>
<protein>
    <submittedName>
        <fullName evidence="3">Uncharacterized protein</fullName>
    </submittedName>
</protein>
<name>A0A2V0NV51_9CHLO</name>
<dbReference type="Proteomes" id="UP000247498">
    <property type="component" value="Unassembled WGS sequence"/>
</dbReference>
<dbReference type="InterPro" id="IPR003409">
    <property type="entry name" value="MORN"/>
</dbReference>
<dbReference type="EMBL" id="BDRX01000025">
    <property type="protein sequence ID" value="GBF91518.1"/>
    <property type="molecule type" value="Genomic_DNA"/>
</dbReference>
<dbReference type="GO" id="GO:0016020">
    <property type="term" value="C:membrane"/>
    <property type="evidence" value="ECO:0007669"/>
    <property type="project" value="UniProtKB-ARBA"/>
</dbReference>
<dbReference type="SMART" id="SM00698">
    <property type="entry name" value="MORN"/>
    <property type="match status" value="3"/>
</dbReference>
<keyword evidence="1" id="KW-0677">Repeat</keyword>
<keyword evidence="4" id="KW-1185">Reference proteome</keyword>
<dbReference type="PANTHER" id="PTHR43215">
    <property type="entry name" value="RADIAL SPOKE HEAD 1 HOMOLOG"/>
    <property type="match status" value="1"/>
</dbReference>
<sequence length="192" mass="20399">MDEEAAPQPGKMTYPPPPPPEGEEEMEEKPGDTYTGGMQHGVRHGRGRYTFGGGPAAYEGEYVEGRREGRGVMRFPDGGSYDGEWVADKMEGTGTYTYASGDVFRGGFKAGRKSGAGADGCQFHGAWSEGDFVEGRWVWRDGSMFAGAFDASKPAQGKHWFSGSHLVQAGRYIANGAWVGSDVAAGSAAAVL</sequence>
<dbReference type="AlphaFoldDB" id="A0A2V0NV51"/>
<evidence type="ECO:0000256" key="2">
    <source>
        <dbReference type="SAM" id="MobiDB-lite"/>
    </source>
</evidence>
<evidence type="ECO:0000313" key="4">
    <source>
        <dbReference type="Proteomes" id="UP000247498"/>
    </source>
</evidence>
<organism evidence="3 4">
    <name type="scientific">Raphidocelis subcapitata</name>
    <dbReference type="NCBI Taxonomy" id="307507"/>
    <lineage>
        <taxon>Eukaryota</taxon>
        <taxon>Viridiplantae</taxon>
        <taxon>Chlorophyta</taxon>
        <taxon>core chlorophytes</taxon>
        <taxon>Chlorophyceae</taxon>
        <taxon>CS clade</taxon>
        <taxon>Sphaeropleales</taxon>
        <taxon>Selenastraceae</taxon>
        <taxon>Raphidocelis</taxon>
    </lineage>
</organism>
<dbReference type="PANTHER" id="PTHR43215:SF14">
    <property type="entry name" value="RADIAL SPOKE HEAD 1 HOMOLOG"/>
    <property type="match status" value="1"/>
</dbReference>
<dbReference type="InParanoid" id="A0A2V0NV51"/>
<dbReference type="STRING" id="307507.A0A2V0NV51"/>
<dbReference type="Pfam" id="PF02493">
    <property type="entry name" value="MORN"/>
    <property type="match status" value="3"/>
</dbReference>
<dbReference type="SUPFAM" id="SSF82185">
    <property type="entry name" value="Histone H3 K4-specific methyltransferase SET7/9 N-terminal domain"/>
    <property type="match status" value="1"/>
</dbReference>
<evidence type="ECO:0000256" key="1">
    <source>
        <dbReference type="ARBA" id="ARBA00022737"/>
    </source>
</evidence>
<evidence type="ECO:0000313" key="3">
    <source>
        <dbReference type="EMBL" id="GBF91518.1"/>
    </source>
</evidence>
<gene>
    <name evidence="3" type="ORF">Rsub_04258</name>
</gene>
<comment type="caution">
    <text evidence="3">The sequence shown here is derived from an EMBL/GenBank/DDBJ whole genome shotgun (WGS) entry which is preliminary data.</text>
</comment>
<reference evidence="3 4" key="1">
    <citation type="journal article" date="2018" name="Sci. Rep.">
        <title>Raphidocelis subcapitata (=Pseudokirchneriella subcapitata) provides an insight into genome evolution and environmental adaptations in the Sphaeropleales.</title>
        <authorList>
            <person name="Suzuki S."/>
            <person name="Yamaguchi H."/>
            <person name="Nakajima N."/>
            <person name="Kawachi M."/>
        </authorList>
    </citation>
    <scope>NUCLEOTIDE SEQUENCE [LARGE SCALE GENOMIC DNA]</scope>
    <source>
        <strain evidence="3 4">NIES-35</strain>
    </source>
</reference>
<proteinExistence type="predicted"/>